<dbReference type="InterPro" id="IPR013162">
    <property type="entry name" value="CD80_C2-set"/>
</dbReference>
<comment type="subcellular location">
    <subcellularLocation>
        <location evidence="1">Membrane</location>
        <topology evidence="1">Single-pass membrane protein</topology>
    </subcellularLocation>
</comment>
<dbReference type="InterPro" id="IPR003599">
    <property type="entry name" value="Ig_sub"/>
</dbReference>
<protein>
    <recommendedName>
        <fullName evidence="6">Ig-like domain-containing protein</fullName>
    </recommendedName>
</protein>
<feature type="signal peptide" evidence="5">
    <location>
        <begin position="1"/>
        <end position="20"/>
    </location>
</feature>
<evidence type="ECO:0000256" key="3">
    <source>
        <dbReference type="ARBA" id="ARBA00023157"/>
    </source>
</evidence>
<keyword evidence="3" id="KW-1015">Disulfide bond</keyword>
<feature type="domain" description="Ig-like" evidence="6">
    <location>
        <begin position="239"/>
        <end position="339"/>
    </location>
</feature>
<evidence type="ECO:0000313" key="7">
    <source>
        <dbReference type="EnsemblMetazoa" id="XP_012546709.1"/>
    </source>
</evidence>
<keyword evidence="2 4" id="KW-0472">Membrane</keyword>
<accession>A0A8R2C6L1</accession>
<feature type="chain" id="PRO_5036434050" description="Ig-like domain-containing protein" evidence="5">
    <location>
        <begin position="21"/>
        <end position="743"/>
    </location>
</feature>
<evidence type="ECO:0000256" key="1">
    <source>
        <dbReference type="ARBA" id="ARBA00004167"/>
    </source>
</evidence>
<reference evidence="8" key="1">
    <citation type="journal article" date="2008" name="Insect Biochem. Mol. Biol.">
        <title>The genome of a lepidopteran model insect, the silkworm Bombyx mori.</title>
        <authorList>
            <consortium name="International Silkworm Genome Consortium"/>
        </authorList>
    </citation>
    <scope>NUCLEOTIDE SEQUENCE [LARGE SCALE GENOMIC DNA]</scope>
    <source>
        <strain evidence="8">p50T</strain>
    </source>
</reference>
<dbReference type="Pfam" id="PF08205">
    <property type="entry name" value="C2-set_2"/>
    <property type="match status" value="2"/>
</dbReference>
<organism evidence="7 8">
    <name type="scientific">Bombyx mori</name>
    <name type="common">Silk moth</name>
    <dbReference type="NCBI Taxonomy" id="7091"/>
    <lineage>
        <taxon>Eukaryota</taxon>
        <taxon>Metazoa</taxon>
        <taxon>Ecdysozoa</taxon>
        <taxon>Arthropoda</taxon>
        <taxon>Hexapoda</taxon>
        <taxon>Insecta</taxon>
        <taxon>Pterygota</taxon>
        <taxon>Neoptera</taxon>
        <taxon>Endopterygota</taxon>
        <taxon>Lepidoptera</taxon>
        <taxon>Glossata</taxon>
        <taxon>Ditrysia</taxon>
        <taxon>Bombycoidea</taxon>
        <taxon>Bombycidae</taxon>
        <taxon>Bombycinae</taxon>
        <taxon>Bombyx</taxon>
    </lineage>
</organism>
<keyword evidence="4" id="KW-1133">Transmembrane helix</keyword>
<feature type="domain" description="Ig-like" evidence="6">
    <location>
        <begin position="138"/>
        <end position="233"/>
    </location>
</feature>
<dbReference type="InterPro" id="IPR003598">
    <property type="entry name" value="Ig_sub2"/>
</dbReference>
<evidence type="ECO:0000259" key="6">
    <source>
        <dbReference type="PROSITE" id="PS50835"/>
    </source>
</evidence>
<dbReference type="GO" id="GO:0016020">
    <property type="term" value="C:membrane"/>
    <property type="evidence" value="ECO:0007669"/>
    <property type="project" value="UniProtKB-SubCell"/>
</dbReference>
<dbReference type="SMART" id="SM00408">
    <property type="entry name" value="IGc2"/>
    <property type="match status" value="3"/>
</dbReference>
<dbReference type="InterPro" id="IPR013783">
    <property type="entry name" value="Ig-like_fold"/>
</dbReference>
<dbReference type="PROSITE" id="PS50835">
    <property type="entry name" value="IG_LIKE"/>
    <property type="match status" value="4"/>
</dbReference>
<dbReference type="GeneID" id="101742301"/>
<dbReference type="AlphaFoldDB" id="A0A8R2C6L1"/>
<dbReference type="InterPro" id="IPR036179">
    <property type="entry name" value="Ig-like_dom_sf"/>
</dbReference>
<dbReference type="Pfam" id="PF13927">
    <property type="entry name" value="Ig_3"/>
    <property type="match status" value="1"/>
</dbReference>
<dbReference type="Proteomes" id="UP000005204">
    <property type="component" value="Unassembled WGS sequence"/>
</dbReference>
<proteinExistence type="predicted"/>
<dbReference type="RefSeq" id="XP_012546709.1">
    <property type="nucleotide sequence ID" value="XM_012691255.4"/>
</dbReference>
<evidence type="ECO:0000256" key="5">
    <source>
        <dbReference type="SAM" id="SignalP"/>
    </source>
</evidence>
<evidence type="ECO:0000256" key="2">
    <source>
        <dbReference type="ARBA" id="ARBA00023136"/>
    </source>
</evidence>
<feature type="domain" description="Ig-like" evidence="6">
    <location>
        <begin position="23"/>
        <end position="131"/>
    </location>
</feature>
<dbReference type="SUPFAM" id="SSF48726">
    <property type="entry name" value="Immunoglobulin"/>
    <property type="match status" value="4"/>
</dbReference>
<feature type="transmembrane region" description="Helical" evidence="4">
    <location>
        <begin position="653"/>
        <end position="672"/>
    </location>
</feature>
<dbReference type="RefSeq" id="XP_021204355.1">
    <property type="nucleotide sequence ID" value="XM_021348680.3"/>
</dbReference>
<feature type="domain" description="Ig-like" evidence="6">
    <location>
        <begin position="346"/>
        <end position="438"/>
    </location>
</feature>
<dbReference type="PANTHER" id="PTHR23278:SF19">
    <property type="entry name" value="OBSCURIN"/>
    <property type="match status" value="1"/>
</dbReference>
<dbReference type="PANTHER" id="PTHR23278">
    <property type="entry name" value="SIDESTEP PROTEIN"/>
    <property type="match status" value="1"/>
</dbReference>
<keyword evidence="4" id="KW-0812">Transmembrane</keyword>
<dbReference type="SMART" id="SM00409">
    <property type="entry name" value="IG"/>
    <property type="match status" value="4"/>
</dbReference>
<dbReference type="CDD" id="cd00096">
    <property type="entry name" value="Ig"/>
    <property type="match status" value="2"/>
</dbReference>
<evidence type="ECO:0000256" key="4">
    <source>
        <dbReference type="SAM" id="Phobius"/>
    </source>
</evidence>
<dbReference type="InterPro" id="IPR007110">
    <property type="entry name" value="Ig-like_dom"/>
</dbReference>
<keyword evidence="8" id="KW-1185">Reference proteome</keyword>
<evidence type="ECO:0000313" key="8">
    <source>
        <dbReference type="Proteomes" id="UP000005204"/>
    </source>
</evidence>
<reference evidence="7" key="2">
    <citation type="submission" date="2022-06" db="UniProtKB">
        <authorList>
            <consortium name="EnsemblMetazoa"/>
        </authorList>
    </citation>
    <scope>IDENTIFICATION</scope>
    <source>
        <strain evidence="7">p50T (Dazao)</strain>
    </source>
</reference>
<dbReference type="EnsemblMetazoa" id="XM_012691255.3">
    <property type="protein sequence ID" value="XP_012546709.1"/>
    <property type="gene ID" value="LOC101742301"/>
</dbReference>
<dbReference type="EnsemblMetazoa" id="XM_021348680.2">
    <property type="protein sequence ID" value="XP_021204355.1"/>
    <property type="gene ID" value="LOC101742301"/>
</dbReference>
<dbReference type="Gene3D" id="2.60.40.10">
    <property type="entry name" value="Immunoglobulins"/>
    <property type="match status" value="4"/>
</dbReference>
<name>A0A8R2C6L1_BOMMO</name>
<dbReference type="KEGG" id="bmor:101742301"/>
<sequence length="743" mass="81405">MRLVSTLLYATLLLCTRVCAFIPGIDGPLSHQEALEGGNTTFLCDTTPDSSGDEFMILVWYKNNIPIYSFEIPDREWADSTFNATGRMSADVRSQPTAITVSVLTEDDQAVYHCRVDFRLSPTRNIGVNLTVVVLPSPPFFMDELDNKVERTVGTYHEGDTLVLKCLVIGGRPPPRLSWYSGSNLVDASDADSDIPSVRENELYLPLTRANAGSISCRASNTNLAPPVESKLDIELYLPAYNVSIHWVWGTADGVLRAGHPVLAQCTAPGSYPQPDLSWWLDQKHLTRHSNQSWVSSSSTAISYLELHPSVGDDGATLACVATNHAMAPSRNSKADVITLNVTYSPLLEVVRVGDGKLNEVVELDPLHLECEVKANPPAYKFIWYFNDSEIKSNSVWGENVTSQVLYVEEATREHAGRYSCVAVNSIGETRAESFTVTVLYPPECSHHGIRLVKEALSCNVKALPAPDTYLWHIEPSDSLEQRLTTGSRLLPLDQITGSLDRSLKASCEASNGIASQERACERTFSFEQLRPRQPQQCDLAFEHGEFHIRCVPVENATYYEVSVWKLSTSNSSLVLEKRAPMGFGSSQALSSTGSTWLVRAGLGKLGAGDEAGALACNRYGCSKALLLRPSETLLKAASPPWWNVLLSKEVCIPLVAAVLLVLFAASSAAALRAARRARTKPPVIQVLQLDDVTRNFLDNLPEHKLQASCSLRSCSSGYSEGSQRWGPPPPDVTLTLHRESAV</sequence>
<keyword evidence="5" id="KW-0732">Signal</keyword>